<dbReference type="InterPro" id="IPR004167">
    <property type="entry name" value="PSBD"/>
</dbReference>
<gene>
    <name evidence="3" type="ORF">BCR44DRAFT_1426621</name>
</gene>
<dbReference type="STRING" id="765915.A0A1Y2HZS2"/>
<protein>
    <recommendedName>
        <fullName evidence="2">Peripheral subunit-binding (PSBD) domain-containing protein</fullName>
    </recommendedName>
</protein>
<dbReference type="Proteomes" id="UP000193411">
    <property type="component" value="Unassembled WGS sequence"/>
</dbReference>
<dbReference type="InterPro" id="IPR036625">
    <property type="entry name" value="E3-bd_dom_sf"/>
</dbReference>
<dbReference type="GO" id="GO:0016746">
    <property type="term" value="F:acyltransferase activity"/>
    <property type="evidence" value="ECO:0007669"/>
    <property type="project" value="InterPro"/>
</dbReference>
<dbReference type="InterPro" id="IPR011053">
    <property type="entry name" value="Single_hybrid_motif"/>
</dbReference>
<keyword evidence="4" id="KW-1185">Reference proteome</keyword>
<organism evidence="3 4">
    <name type="scientific">Catenaria anguillulae PL171</name>
    <dbReference type="NCBI Taxonomy" id="765915"/>
    <lineage>
        <taxon>Eukaryota</taxon>
        <taxon>Fungi</taxon>
        <taxon>Fungi incertae sedis</taxon>
        <taxon>Blastocladiomycota</taxon>
        <taxon>Blastocladiomycetes</taxon>
        <taxon>Blastocladiales</taxon>
        <taxon>Catenariaceae</taxon>
        <taxon>Catenaria</taxon>
    </lineage>
</organism>
<evidence type="ECO:0000313" key="3">
    <source>
        <dbReference type="EMBL" id="ORZ39474.1"/>
    </source>
</evidence>
<dbReference type="OrthoDB" id="537444at2759"/>
<evidence type="ECO:0000259" key="2">
    <source>
        <dbReference type="PROSITE" id="PS51826"/>
    </source>
</evidence>
<dbReference type="AlphaFoldDB" id="A0A1Y2HZS2"/>
<evidence type="ECO:0000256" key="1">
    <source>
        <dbReference type="ARBA" id="ARBA00007317"/>
    </source>
</evidence>
<comment type="caution">
    <text evidence="3">The sequence shown here is derived from an EMBL/GenBank/DDBJ whole genome shotgun (WGS) entry which is preliminary data.</text>
</comment>
<evidence type="ECO:0000313" key="4">
    <source>
        <dbReference type="Proteomes" id="UP000193411"/>
    </source>
</evidence>
<name>A0A1Y2HZS2_9FUNG</name>
<dbReference type="SUPFAM" id="SSF47005">
    <property type="entry name" value="Peripheral subunit-binding domain of 2-oxo acid dehydrogenase complex"/>
    <property type="match status" value="1"/>
</dbReference>
<dbReference type="PANTHER" id="PTHR23151:SF90">
    <property type="entry name" value="DIHYDROLIPOYLLYSINE-RESIDUE ACETYLTRANSFERASE COMPONENT OF PYRUVATE DEHYDROGENASE COMPLEX, MITOCHONDRIAL-RELATED"/>
    <property type="match status" value="1"/>
</dbReference>
<dbReference type="SUPFAM" id="SSF51230">
    <property type="entry name" value="Single hybrid motif"/>
    <property type="match status" value="1"/>
</dbReference>
<dbReference type="InterPro" id="IPR045257">
    <property type="entry name" value="E2/Pdx1"/>
</dbReference>
<dbReference type="EMBL" id="MCFL01000005">
    <property type="protein sequence ID" value="ORZ39474.1"/>
    <property type="molecule type" value="Genomic_DNA"/>
</dbReference>
<reference evidence="3 4" key="1">
    <citation type="submission" date="2016-07" db="EMBL/GenBank/DDBJ databases">
        <title>Pervasive Adenine N6-methylation of Active Genes in Fungi.</title>
        <authorList>
            <consortium name="DOE Joint Genome Institute"/>
            <person name="Mondo S.J."/>
            <person name="Dannebaum R.O."/>
            <person name="Kuo R.C."/>
            <person name="Labutti K."/>
            <person name="Haridas S."/>
            <person name="Kuo A."/>
            <person name="Salamov A."/>
            <person name="Ahrendt S.R."/>
            <person name="Lipzen A."/>
            <person name="Sullivan W."/>
            <person name="Andreopoulos W.B."/>
            <person name="Clum A."/>
            <person name="Lindquist E."/>
            <person name="Daum C."/>
            <person name="Ramamoorthy G.K."/>
            <person name="Gryganskyi A."/>
            <person name="Culley D."/>
            <person name="Magnuson J.K."/>
            <person name="James T.Y."/>
            <person name="O'Malley M.A."/>
            <person name="Stajich J.E."/>
            <person name="Spatafora J.W."/>
            <person name="Visel A."/>
            <person name="Grigoriev I.V."/>
        </authorList>
    </citation>
    <scope>NUCLEOTIDE SEQUENCE [LARGE SCALE GENOMIC DNA]</scope>
    <source>
        <strain evidence="3 4">PL171</strain>
    </source>
</reference>
<proteinExistence type="inferred from homology"/>
<dbReference type="CDD" id="cd06849">
    <property type="entry name" value="lipoyl_domain"/>
    <property type="match status" value="1"/>
</dbReference>
<dbReference type="PANTHER" id="PTHR23151">
    <property type="entry name" value="DIHYDROLIPOAMIDE ACETYL/SUCCINYL-TRANSFERASE-RELATED"/>
    <property type="match status" value="1"/>
</dbReference>
<dbReference type="GO" id="GO:0006086">
    <property type="term" value="P:pyruvate decarboxylation to acetyl-CoA"/>
    <property type="evidence" value="ECO:0007669"/>
    <property type="project" value="InterPro"/>
</dbReference>
<accession>A0A1Y2HZS2</accession>
<dbReference type="Gene3D" id="4.10.320.10">
    <property type="entry name" value="E3-binding domain"/>
    <property type="match status" value="1"/>
</dbReference>
<sequence>MSALARRAILLAARPSARRHLHASVVAAAQTLLMPALSPTMTEGSLINAGDVLFEDGILAKVMIEAGTKGVKVNSVIAVVAEEGEDVSSLDLSAMAAPGPPASEPVAAAATAPPMPAPAAPVSALTSTAAAAAAASAAKPATSTKRHAHIAPAVSHLIHLYDLSSATVASIPVTGPQGRLLKGDVLAYVQAHKLQPRTVTHPPPRAAVPLFKPVAFEVPATSKSPVRSASSVLAHVKVPGGASVVVNGAPVGKPAAASSKAQVHVKVDTSVRRVLKPEPQFALKTKAQELQFYEFLGGARKPLQVAASSSVTAPSASKAKQDLFDYLGAVPRADDARYHDVVRVEVAKAAGFASPKESAAAVELVRKALVQASL</sequence>
<dbReference type="GO" id="GO:0045254">
    <property type="term" value="C:pyruvate dehydrogenase complex"/>
    <property type="evidence" value="ECO:0007669"/>
    <property type="project" value="InterPro"/>
</dbReference>
<feature type="domain" description="Peripheral subunit-binding (PSBD)" evidence="2">
    <location>
        <begin position="149"/>
        <end position="189"/>
    </location>
</feature>
<comment type="similarity">
    <text evidence="1">Belongs to the 2-oxoacid dehydrogenase family.</text>
</comment>
<dbReference type="PROSITE" id="PS51826">
    <property type="entry name" value="PSBD"/>
    <property type="match status" value="1"/>
</dbReference>